<dbReference type="EMBL" id="JARK01001714">
    <property type="protein sequence ID" value="EYB81581.1"/>
    <property type="molecule type" value="Genomic_DNA"/>
</dbReference>
<gene>
    <name evidence="1" type="primary">Acey_s0378.g277</name>
    <name evidence="1" type="ORF">Y032_0378g277</name>
</gene>
<name>A0A016RTH5_9BILA</name>
<accession>A0A016RTH5</accession>
<evidence type="ECO:0000313" key="2">
    <source>
        <dbReference type="Proteomes" id="UP000024635"/>
    </source>
</evidence>
<dbReference type="Proteomes" id="UP000024635">
    <property type="component" value="Unassembled WGS sequence"/>
</dbReference>
<reference evidence="2" key="1">
    <citation type="journal article" date="2015" name="Nat. Genet.">
        <title>The genome and transcriptome of the zoonotic hookworm Ancylostoma ceylanicum identify infection-specific gene families.</title>
        <authorList>
            <person name="Schwarz E.M."/>
            <person name="Hu Y."/>
            <person name="Antoshechkin I."/>
            <person name="Miller M.M."/>
            <person name="Sternberg P.W."/>
            <person name="Aroian R.V."/>
        </authorList>
    </citation>
    <scope>NUCLEOTIDE SEQUENCE</scope>
    <source>
        <strain evidence="2">HY135</strain>
    </source>
</reference>
<proteinExistence type="predicted"/>
<organism evidence="1 2">
    <name type="scientific">Ancylostoma ceylanicum</name>
    <dbReference type="NCBI Taxonomy" id="53326"/>
    <lineage>
        <taxon>Eukaryota</taxon>
        <taxon>Metazoa</taxon>
        <taxon>Ecdysozoa</taxon>
        <taxon>Nematoda</taxon>
        <taxon>Chromadorea</taxon>
        <taxon>Rhabditida</taxon>
        <taxon>Rhabditina</taxon>
        <taxon>Rhabditomorpha</taxon>
        <taxon>Strongyloidea</taxon>
        <taxon>Ancylostomatidae</taxon>
        <taxon>Ancylostomatinae</taxon>
        <taxon>Ancylostoma</taxon>
    </lineage>
</organism>
<sequence length="110" mass="12446">MNFVNCASGSPLPTIRNSTISSLSGKLHKAVAWVADHDYLSDFIIHRSVDLIDFILFLQVWFTSHFFCQISPKTCIRGFSEVLITNIVADFHNKLDILDLSFQIFLRGAV</sequence>
<keyword evidence="2" id="KW-1185">Reference proteome</keyword>
<dbReference type="AlphaFoldDB" id="A0A016RTH5"/>
<comment type="caution">
    <text evidence="1">The sequence shown here is derived from an EMBL/GenBank/DDBJ whole genome shotgun (WGS) entry which is preliminary data.</text>
</comment>
<protein>
    <submittedName>
        <fullName evidence="1">Uncharacterized protein</fullName>
    </submittedName>
</protein>
<evidence type="ECO:0000313" key="1">
    <source>
        <dbReference type="EMBL" id="EYB81581.1"/>
    </source>
</evidence>